<dbReference type="Proteomes" id="UP000193104">
    <property type="component" value="Unassembled WGS sequence"/>
</dbReference>
<gene>
    <name evidence="1" type="ORF">HA48_17090</name>
</gene>
<dbReference type="InterPro" id="IPR035232">
    <property type="entry name" value="DUF5347"/>
</dbReference>
<organism evidence="1 2">
    <name type="scientific">Pantoea wallisii</name>
    <dbReference type="NCBI Taxonomy" id="1076551"/>
    <lineage>
        <taxon>Bacteria</taxon>
        <taxon>Pseudomonadati</taxon>
        <taxon>Pseudomonadota</taxon>
        <taxon>Gammaproteobacteria</taxon>
        <taxon>Enterobacterales</taxon>
        <taxon>Erwiniaceae</taxon>
        <taxon>Pantoea</taxon>
    </lineage>
</organism>
<keyword evidence="2" id="KW-1185">Reference proteome</keyword>
<proteinExistence type="predicted"/>
<sequence length="113" mass="12713">MAIEGEAVTVPLSAGQRVDGLNHLAQIRGRLLHCHCEKDLARFFADMRDKTDRHVATNKRVLTAILYLANIGRSRHDMAINQFTADEIRALIQAMNHLKAVVSLFPKRLTLPD</sequence>
<protein>
    <recommendedName>
        <fullName evidence="3">Phage-related protein</fullName>
    </recommendedName>
</protein>
<dbReference type="Pfam" id="PF17282">
    <property type="entry name" value="DUF5347"/>
    <property type="match status" value="1"/>
</dbReference>
<name>A0A1X1D2T7_9GAMM</name>
<dbReference type="RefSeq" id="WP_128602440.1">
    <property type="nucleotide sequence ID" value="NZ_MLFS01000056.1"/>
</dbReference>
<evidence type="ECO:0008006" key="3">
    <source>
        <dbReference type="Google" id="ProtNLM"/>
    </source>
</evidence>
<dbReference type="EMBL" id="MLFS01000056">
    <property type="protein sequence ID" value="ORM70946.1"/>
    <property type="molecule type" value="Genomic_DNA"/>
</dbReference>
<reference evidence="1 2" key="1">
    <citation type="journal article" date="2017" name="Antonie Van Leeuwenhoek">
        <title>Phylogenomic resolution of the bacterial genus Pantoea and its relationship with Erwinia and Tatumella.</title>
        <authorList>
            <person name="Palmer M."/>
            <person name="Steenkamp E.T."/>
            <person name="Coetzee M.P."/>
            <person name="Chan W.Y."/>
            <person name="van Zyl E."/>
            <person name="De Maayer P."/>
            <person name="Coutinho T.A."/>
            <person name="Blom J."/>
            <person name="Smits T.H."/>
            <person name="Duffy B."/>
            <person name="Venter S.N."/>
        </authorList>
    </citation>
    <scope>NUCLEOTIDE SEQUENCE [LARGE SCALE GENOMIC DNA]</scope>
    <source>
        <strain evidence="1 2">LMG 26277</strain>
    </source>
</reference>
<comment type="caution">
    <text evidence="1">The sequence shown here is derived from an EMBL/GenBank/DDBJ whole genome shotgun (WGS) entry which is preliminary data.</text>
</comment>
<evidence type="ECO:0000313" key="1">
    <source>
        <dbReference type="EMBL" id="ORM70946.1"/>
    </source>
</evidence>
<evidence type="ECO:0000313" key="2">
    <source>
        <dbReference type="Proteomes" id="UP000193104"/>
    </source>
</evidence>
<dbReference type="AlphaFoldDB" id="A0A1X1D2T7"/>
<accession>A0A1X1D2T7</accession>
<dbReference type="STRING" id="1076551.HA48_17090"/>
<dbReference type="OrthoDB" id="6473374at2"/>